<dbReference type="Gene3D" id="1.10.443.10">
    <property type="entry name" value="Intergrase catalytic core"/>
    <property type="match status" value="1"/>
</dbReference>
<dbReference type="CDD" id="cd00397">
    <property type="entry name" value="DNA_BRE_C"/>
    <property type="match status" value="1"/>
</dbReference>
<gene>
    <name evidence="2" type="ORF">GU927_005360</name>
</gene>
<dbReference type="InterPro" id="IPR013762">
    <property type="entry name" value="Integrase-like_cat_sf"/>
</dbReference>
<reference evidence="2 3" key="1">
    <citation type="submission" date="2021-06" db="EMBL/GenBank/DDBJ databases">
        <title>Rhodobacteraceae bacterium strain HSP-20.</title>
        <authorList>
            <person name="Chen W.-M."/>
        </authorList>
    </citation>
    <scope>NUCLEOTIDE SEQUENCE [LARGE SCALE GENOMIC DNA]</scope>
    <source>
        <strain evidence="2 3">HSP-20</strain>
    </source>
</reference>
<dbReference type="SUPFAM" id="SSF56349">
    <property type="entry name" value="DNA breaking-rejoining enzymes"/>
    <property type="match status" value="1"/>
</dbReference>
<dbReference type="Proteomes" id="UP000731907">
    <property type="component" value="Unassembled WGS sequence"/>
</dbReference>
<evidence type="ECO:0008006" key="4">
    <source>
        <dbReference type="Google" id="ProtNLM"/>
    </source>
</evidence>
<comment type="caution">
    <text evidence="2">The sequence shown here is derived from an EMBL/GenBank/DDBJ whole genome shotgun (WGS) entry which is preliminary data.</text>
</comment>
<organism evidence="2 3">
    <name type="scientific">Paragemmobacter amnigenus</name>
    <dbReference type="NCBI Taxonomy" id="2852097"/>
    <lineage>
        <taxon>Bacteria</taxon>
        <taxon>Pseudomonadati</taxon>
        <taxon>Pseudomonadota</taxon>
        <taxon>Alphaproteobacteria</taxon>
        <taxon>Rhodobacterales</taxon>
        <taxon>Paracoccaceae</taxon>
        <taxon>Paragemmobacter</taxon>
    </lineage>
</organism>
<accession>A0ABS6J495</accession>
<keyword evidence="3" id="KW-1185">Reference proteome</keyword>
<dbReference type="RefSeq" id="WP_161761317.1">
    <property type="nucleotide sequence ID" value="NZ_JAAATX020000003.1"/>
</dbReference>
<evidence type="ECO:0000313" key="2">
    <source>
        <dbReference type="EMBL" id="MBU9697272.1"/>
    </source>
</evidence>
<evidence type="ECO:0000313" key="3">
    <source>
        <dbReference type="Proteomes" id="UP000731907"/>
    </source>
</evidence>
<proteinExistence type="predicted"/>
<dbReference type="EMBL" id="JAAATX020000003">
    <property type="protein sequence ID" value="MBU9697272.1"/>
    <property type="molecule type" value="Genomic_DNA"/>
</dbReference>
<protein>
    <recommendedName>
        <fullName evidence="4">Tyr recombinase domain-containing protein</fullName>
    </recommendedName>
</protein>
<sequence length="613" mass="67484">MTGAAKEAGQQKERAVMQINHSTFTNVGDAAAVLTMQDVRDVCAAKGKAEYAAAVNRLTVLIPSEPLNTIPATEEALARIVPKSSKRHPNPFPGHIATPAAYKDFRRRVQAALRLASGDADRRAVLNARRDGWYELLSCLKENVEQGGAVARVSLVAINRLAAASRTLDLEPWHLSDRDALDRLDATSLHYNQRASWSRGLAAIERYRAVLPELNRVLPPEPLGTFVEARRIRASVPEYLEAQVAAWIAQASNKGIDENSGEPIEPRSVSTTNRYRASFRHYLTTLGKAGYPVGAVNDLSSLVTGKAMFAYLSAAEASLGAVDAINPGSVLRYVTDIITVASRNGVDVSDAAKVSRGNEMLKRARVKGQEMGSATREFCMRLLADKRREKIFANLHVLCREKAEAILAECGGNPAELKGRKRATFLAFGTIAGFAAIALRGSPDRKGAILQLKLLGTEPHLLAPDRNFKEWRFWIPAENTKTKKERPLMPITGNGSEVIEWYIKVVRPLLDGGRNLPWLFPAPEAADRMSGQRFDTYMLEASTACGLTMTAHRFRAGQATRLLDISWENLPIAAELLGNTPAVCGRFYAFINKQKLRRNTYEVLDAREKEMSK</sequence>
<name>A0ABS6J495_9RHOB</name>
<evidence type="ECO:0000256" key="1">
    <source>
        <dbReference type="ARBA" id="ARBA00023172"/>
    </source>
</evidence>
<keyword evidence="1" id="KW-0233">DNA recombination</keyword>
<dbReference type="InterPro" id="IPR011010">
    <property type="entry name" value="DNA_brk_join_enz"/>
</dbReference>